<name>A0A919WC99_9ACTN</name>
<protein>
    <recommendedName>
        <fullName evidence="3">HEAT repeat domain-containing protein</fullName>
    </recommendedName>
</protein>
<evidence type="ECO:0008006" key="3">
    <source>
        <dbReference type="Google" id="ProtNLM"/>
    </source>
</evidence>
<gene>
    <name evidence="1" type="ORF">Ato02nite_093920</name>
</gene>
<evidence type="ECO:0000313" key="2">
    <source>
        <dbReference type="Proteomes" id="UP000677082"/>
    </source>
</evidence>
<reference evidence="1 2" key="1">
    <citation type="submission" date="2021-03" db="EMBL/GenBank/DDBJ databases">
        <title>Whole genome shotgun sequence of Actinoplanes toevensis NBRC 105298.</title>
        <authorList>
            <person name="Komaki H."/>
            <person name="Tamura T."/>
        </authorList>
    </citation>
    <scope>NUCLEOTIDE SEQUENCE [LARGE SCALE GENOMIC DNA]</scope>
    <source>
        <strain evidence="1 2">NBRC 105298</strain>
    </source>
</reference>
<dbReference type="InterPro" id="IPR011989">
    <property type="entry name" value="ARM-like"/>
</dbReference>
<comment type="caution">
    <text evidence="1">The sequence shown here is derived from an EMBL/GenBank/DDBJ whole genome shotgun (WGS) entry which is preliminary data.</text>
</comment>
<evidence type="ECO:0000313" key="1">
    <source>
        <dbReference type="EMBL" id="GIM97599.1"/>
    </source>
</evidence>
<sequence length="91" mass="10467">MLVRLARREVEDDDGEVAMPALSALHRRPSREVFDRAVALVSDSDVTLRELGMRILRELGDEQPGGRRPFREQTVALMRARLRDETSHTRK</sequence>
<dbReference type="Proteomes" id="UP000677082">
    <property type="component" value="Unassembled WGS sequence"/>
</dbReference>
<dbReference type="EMBL" id="BOQN01000152">
    <property type="protein sequence ID" value="GIM97599.1"/>
    <property type="molecule type" value="Genomic_DNA"/>
</dbReference>
<accession>A0A919WC99</accession>
<dbReference type="InterPro" id="IPR016024">
    <property type="entry name" value="ARM-type_fold"/>
</dbReference>
<proteinExistence type="predicted"/>
<dbReference type="AlphaFoldDB" id="A0A919WC99"/>
<keyword evidence="2" id="KW-1185">Reference proteome</keyword>
<organism evidence="1 2">
    <name type="scientific">Paractinoplanes toevensis</name>
    <dbReference type="NCBI Taxonomy" id="571911"/>
    <lineage>
        <taxon>Bacteria</taxon>
        <taxon>Bacillati</taxon>
        <taxon>Actinomycetota</taxon>
        <taxon>Actinomycetes</taxon>
        <taxon>Micromonosporales</taxon>
        <taxon>Micromonosporaceae</taxon>
        <taxon>Paractinoplanes</taxon>
    </lineage>
</organism>
<dbReference type="Gene3D" id="1.25.10.10">
    <property type="entry name" value="Leucine-rich Repeat Variant"/>
    <property type="match status" value="1"/>
</dbReference>
<dbReference type="SUPFAM" id="SSF48371">
    <property type="entry name" value="ARM repeat"/>
    <property type="match status" value="1"/>
</dbReference>